<dbReference type="PANTHER" id="PTHR24321">
    <property type="entry name" value="DEHYDROGENASES, SHORT CHAIN"/>
    <property type="match status" value="1"/>
</dbReference>
<evidence type="ECO:0000313" key="3">
    <source>
        <dbReference type="EMBL" id="KKF01327.1"/>
    </source>
</evidence>
<dbReference type="AlphaFoldDB" id="A0A0M2JW68"/>
<reference evidence="3 4" key="1">
    <citation type="journal article" date="2015" name="Genome Announc.">
        <title>Draft Genome Sequence of Mycobacterium obuense Strain UC1, Isolated from Patient Sputum.</title>
        <authorList>
            <person name="Greninger A.L."/>
            <person name="Cunningham G."/>
            <person name="Hsu E.D."/>
            <person name="Yu J.M."/>
            <person name="Chiu C.Y."/>
            <person name="Miller S."/>
        </authorList>
    </citation>
    <scope>NUCLEOTIDE SEQUENCE [LARGE SCALE GENOMIC DNA]</scope>
    <source>
        <strain evidence="3 4">UC1</strain>
    </source>
</reference>
<keyword evidence="2" id="KW-0560">Oxidoreductase</keyword>
<dbReference type="PRINTS" id="PR00080">
    <property type="entry name" value="SDRFAMILY"/>
</dbReference>
<dbReference type="Proteomes" id="UP000034150">
    <property type="component" value="Unassembled WGS sequence"/>
</dbReference>
<dbReference type="SUPFAM" id="SSF51735">
    <property type="entry name" value="NAD(P)-binding Rossmann-fold domains"/>
    <property type="match status" value="1"/>
</dbReference>
<organism evidence="3 4">
    <name type="scientific">Mycolicibacterium obuense</name>
    <dbReference type="NCBI Taxonomy" id="1807"/>
    <lineage>
        <taxon>Bacteria</taxon>
        <taxon>Bacillati</taxon>
        <taxon>Actinomycetota</taxon>
        <taxon>Actinomycetes</taxon>
        <taxon>Mycobacteriales</taxon>
        <taxon>Mycobacteriaceae</taxon>
        <taxon>Mycolicibacterium</taxon>
    </lineage>
</organism>
<evidence type="ECO:0000313" key="4">
    <source>
        <dbReference type="Proteomes" id="UP000034150"/>
    </source>
</evidence>
<gene>
    <name evidence="3" type="ORF">WN67_14375</name>
</gene>
<dbReference type="PROSITE" id="PS00061">
    <property type="entry name" value="ADH_SHORT"/>
    <property type="match status" value="1"/>
</dbReference>
<dbReference type="InterPro" id="IPR002347">
    <property type="entry name" value="SDR_fam"/>
</dbReference>
<sequence>MSGLRGKVVLVTGAAGGTGRVHCERFADAGADVLALDRAETAEGLRQTADAVIERGRRVVTGLADVSDLEGITAVVDAGVAQLGRLDVIVANAGIHSVGGPAWQISARDWQRTLDVNLTGVWHTVKTGVPHIGADGGTIVIISSTNGIRGTAGSAHYTASKHAVVGLARTLANELGPRRIRVNTVHPGAVATPMVRNSDTYKRLRPDLSNPSEADVVDVLTARNLLPVPWVHSVDVANAAVFLASEEARYITGAQLVVDAGLTQRTTV</sequence>
<dbReference type="PRINTS" id="PR00081">
    <property type="entry name" value="GDHRDH"/>
</dbReference>
<protein>
    <submittedName>
        <fullName evidence="3">Uncharacterized protein</fullName>
    </submittedName>
</protein>
<dbReference type="OrthoDB" id="5173603at2"/>
<evidence type="ECO:0000256" key="1">
    <source>
        <dbReference type="ARBA" id="ARBA00006484"/>
    </source>
</evidence>
<dbReference type="PATRIC" id="fig|1807.13.peg.1557"/>
<keyword evidence="4" id="KW-1185">Reference proteome</keyword>
<comment type="similarity">
    <text evidence="1">Belongs to the short-chain dehydrogenases/reductases (SDR) family.</text>
</comment>
<dbReference type="GO" id="GO:0016491">
    <property type="term" value="F:oxidoreductase activity"/>
    <property type="evidence" value="ECO:0007669"/>
    <property type="project" value="UniProtKB-KW"/>
</dbReference>
<dbReference type="FunFam" id="3.40.50.720:FF:000084">
    <property type="entry name" value="Short-chain dehydrogenase reductase"/>
    <property type="match status" value="1"/>
</dbReference>
<evidence type="ECO:0000256" key="2">
    <source>
        <dbReference type="ARBA" id="ARBA00023002"/>
    </source>
</evidence>
<dbReference type="InterPro" id="IPR020904">
    <property type="entry name" value="Sc_DH/Rdtase_CS"/>
</dbReference>
<comment type="caution">
    <text evidence="3">The sequence shown here is derived from an EMBL/GenBank/DDBJ whole genome shotgun (WGS) entry which is preliminary data.</text>
</comment>
<dbReference type="EMBL" id="LAUZ02000012">
    <property type="protein sequence ID" value="KKF01327.1"/>
    <property type="molecule type" value="Genomic_DNA"/>
</dbReference>
<proteinExistence type="inferred from homology"/>
<dbReference type="CDD" id="cd05233">
    <property type="entry name" value="SDR_c"/>
    <property type="match status" value="1"/>
</dbReference>
<name>A0A0M2JW68_9MYCO</name>
<dbReference type="RefSeq" id="WP_046363707.1">
    <property type="nucleotide sequence ID" value="NZ_LAUZ02000012.1"/>
</dbReference>
<dbReference type="Pfam" id="PF13561">
    <property type="entry name" value="adh_short_C2"/>
    <property type="match status" value="1"/>
</dbReference>
<dbReference type="Gene3D" id="3.40.50.720">
    <property type="entry name" value="NAD(P)-binding Rossmann-like Domain"/>
    <property type="match status" value="1"/>
</dbReference>
<dbReference type="InterPro" id="IPR036291">
    <property type="entry name" value="NAD(P)-bd_dom_sf"/>
</dbReference>
<accession>A0A0M2JW68</accession>
<dbReference type="PANTHER" id="PTHR24321:SF8">
    <property type="entry name" value="ESTRADIOL 17-BETA-DEHYDROGENASE 8-RELATED"/>
    <property type="match status" value="1"/>
</dbReference>